<evidence type="ECO:0000313" key="4">
    <source>
        <dbReference type="Proteomes" id="UP001519293"/>
    </source>
</evidence>
<dbReference type="Gene3D" id="3.40.630.40">
    <property type="entry name" value="Zn-dependent exopeptidases"/>
    <property type="match status" value="1"/>
</dbReference>
<dbReference type="SMART" id="SM00646">
    <property type="entry name" value="Ami_3"/>
    <property type="match status" value="1"/>
</dbReference>
<dbReference type="Proteomes" id="UP001519293">
    <property type="component" value="Unassembled WGS sequence"/>
</dbReference>
<comment type="caution">
    <text evidence="3">The sequence shown here is derived from an EMBL/GenBank/DDBJ whole genome shotgun (WGS) entry which is preliminary data.</text>
</comment>
<dbReference type="EC" id="3.5.1.28" evidence="3"/>
<organism evidence="3 4">
    <name type="scientific">Cytobacillus eiseniae</name>
    <dbReference type="NCBI Taxonomy" id="762947"/>
    <lineage>
        <taxon>Bacteria</taxon>
        <taxon>Bacillati</taxon>
        <taxon>Bacillota</taxon>
        <taxon>Bacilli</taxon>
        <taxon>Bacillales</taxon>
        <taxon>Bacillaceae</taxon>
        <taxon>Cytobacillus</taxon>
    </lineage>
</organism>
<dbReference type="Pfam" id="PF01520">
    <property type="entry name" value="Amidase_3"/>
    <property type="match status" value="1"/>
</dbReference>
<gene>
    <name evidence="3" type="ORF">J2Z40_002935</name>
</gene>
<dbReference type="PANTHER" id="PTHR30404:SF0">
    <property type="entry name" value="N-ACETYLMURAMOYL-L-ALANINE AMIDASE AMIC"/>
    <property type="match status" value="1"/>
</dbReference>
<reference evidence="3 4" key="1">
    <citation type="submission" date="2021-03" db="EMBL/GenBank/DDBJ databases">
        <title>Genomic Encyclopedia of Type Strains, Phase IV (KMG-IV): sequencing the most valuable type-strain genomes for metagenomic binning, comparative biology and taxonomic classification.</title>
        <authorList>
            <person name="Goeker M."/>
        </authorList>
    </citation>
    <scope>NUCLEOTIDE SEQUENCE [LARGE SCALE GENOMIC DNA]</scope>
    <source>
        <strain evidence="3 4">DSM 26675</strain>
    </source>
</reference>
<evidence type="ECO:0000259" key="2">
    <source>
        <dbReference type="SMART" id="SM00646"/>
    </source>
</evidence>
<name>A0ABS4RHK1_9BACI</name>
<dbReference type="GO" id="GO:0008745">
    <property type="term" value="F:N-acetylmuramoyl-L-alanine amidase activity"/>
    <property type="evidence" value="ECO:0007669"/>
    <property type="project" value="UniProtKB-EC"/>
</dbReference>
<protein>
    <submittedName>
        <fullName evidence="3">N-acetylmuramoyl-L-alanine amidase</fullName>
        <ecNumber evidence="3">3.5.1.28</ecNumber>
    </submittedName>
</protein>
<evidence type="ECO:0000256" key="1">
    <source>
        <dbReference type="ARBA" id="ARBA00022801"/>
    </source>
</evidence>
<keyword evidence="4" id="KW-1185">Reference proteome</keyword>
<dbReference type="SUPFAM" id="SSF53187">
    <property type="entry name" value="Zn-dependent exopeptidases"/>
    <property type="match status" value="1"/>
</dbReference>
<dbReference type="CDD" id="cd02696">
    <property type="entry name" value="MurNAc-LAA"/>
    <property type="match status" value="1"/>
</dbReference>
<accession>A0ABS4RHK1</accession>
<dbReference type="PANTHER" id="PTHR30404">
    <property type="entry name" value="N-ACETYLMURAMOYL-L-ALANINE AMIDASE"/>
    <property type="match status" value="1"/>
</dbReference>
<evidence type="ECO:0000313" key="3">
    <source>
        <dbReference type="EMBL" id="MBP2242361.1"/>
    </source>
</evidence>
<dbReference type="RefSeq" id="WP_066398100.1">
    <property type="nucleotide sequence ID" value="NZ_JAGIKZ010000019.1"/>
</dbReference>
<dbReference type="InterPro" id="IPR050695">
    <property type="entry name" value="N-acetylmuramoyl_amidase_3"/>
</dbReference>
<dbReference type="InterPro" id="IPR002508">
    <property type="entry name" value="MurNAc-LAA_cat"/>
</dbReference>
<feature type="domain" description="MurNAc-LAA" evidence="2">
    <location>
        <begin position="63"/>
        <end position="171"/>
    </location>
</feature>
<dbReference type="EMBL" id="JAGIKZ010000019">
    <property type="protein sequence ID" value="MBP2242361.1"/>
    <property type="molecule type" value="Genomic_DNA"/>
</dbReference>
<keyword evidence="1 3" id="KW-0378">Hydrolase</keyword>
<sequence length="238" mass="26531">MAKFFIDPGHGGTDVGAVANGLQEKNLTLAIAKKIRDFLLQYENTEVRLSRDTDKTLSLKQRTDMANAWGADYLISVHINAGGGTGFESYIHTNASKASVNFQNIIHPEIVKQLDFTDRGKKRANFHMVRESNMPAILTENGFIDTQADANKLKQDAYITRIAQGHVNGVVEAFRLKKKGGSTVAEQKLTAAQEKVRQEAIRLGITDGKNPFREANQFYVWACLVPLAQRIEELEKKL</sequence>
<proteinExistence type="predicted"/>